<dbReference type="Proteomes" id="UP000052978">
    <property type="component" value="Unassembled WGS sequence"/>
</dbReference>
<sequence>MPRHTDTCPHVCTSAQLTCTHVPVLSRTCKYRRWMCSSHVQTWPPPSPSPSRAAVFHWRLLELPLQGGVEGEKGREAAFVGMEPGGPGPSGEGSWHSGESGSGEGLGRRMAGPGLQGGRGKADGKAGGRIFVRVGAGLGDEVVEVLSPSSQGTCSKSRDPPRPPRCLWSPEAGRDLAGTSLWRQGKGVLLPSAGAQVRSARLQGDPVGVFFGFRLRLGLLCRWRPRGESSGEALGRAGFPGRNPGRNPARPGRGLTVSPRPKRAQGKLWAGLAYPGGTLGGTPGGTPRGQGGD</sequence>
<dbReference type="EMBL" id="KE161197">
    <property type="protein sequence ID" value="EPQ02240.1"/>
    <property type="molecule type" value="Genomic_DNA"/>
</dbReference>
<name>S7MFV8_MYOBR</name>
<reference evidence="2 3" key="1">
    <citation type="journal article" date="2013" name="Nat. Commun.">
        <title>Genome analysis reveals insights into physiology and longevity of the Brandt's bat Myotis brandtii.</title>
        <authorList>
            <person name="Seim I."/>
            <person name="Fang X."/>
            <person name="Xiong Z."/>
            <person name="Lobanov A.V."/>
            <person name="Huang Z."/>
            <person name="Ma S."/>
            <person name="Feng Y."/>
            <person name="Turanov A.A."/>
            <person name="Zhu Y."/>
            <person name="Lenz T.L."/>
            <person name="Gerashchenko M.V."/>
            <person name="Fan D."/>
            <person name="Hee Yim S."/>
            <person name="Yao X."/>
            <person name="Jordan D."/>
            <person name="Xiong Y."/>
            <person name="Ma Y."/>
            <person name="Lyapunov A.N."/>
            <person name="Chen G."/>
            <person name="Kulakova O.I."/>
            <person name="Sun Y."/>
            <person name="Lee S.G."/>
            <person name="Bronson R.T."/>
            <person name="Moskalev A.A."/>
            <person name="Sunyaev S.R."/>
            <person name="Zhang G."/>
            <person name="Krogh A."/>
            <person name="Wang J."/>
            <person name="Gladyshev V.N."/>
        </authorList>
    </citation>
    <scope>NUCLEOTIDE SEQUENCE [LARGE SCALE GENOMIC DNA]</scope>
</reference>
<keyword evidence="3" id="KW-1185">Reference proteome</keyword>
<organism evidence="2 3">
    <name type="scientific">Myotis brandtii</name>
    <name type="common">Brandt's bat</name>
    <dbReference type="NCBI Taxonomy" id="109478"/>
    <lineage>
        <taxon>Eukaryota</taxon>
        <taxon>Metazoa</taxon>
        <taxon>Chordata</taxon>
        <taxon>Craniata</taxon>
        <taxon>Vertebrata</taxon>
        <taxon>Euteleostomi</taxon>
        <taxon>Mammalia</taxon>
        <taxon>Eutheria</taxon>
        <taxon>Laurasiatheria</taxon>
        <taxon>Chiroptera</taxon>
        <taxon>Yangochiroptera</taxon>
        <taxon>Vespertilionidae</taxon>
        <taxon>Myotis</taxon>
    </lineage>
</organism>
<feature type="region of interest" description="Disordered" evidence="1">
    <location>
        <begin position="229"/>
        <end position="293"/>
    </location>
</feature>
<accession>S7MFV8</accession>
<protein>
    <submittedName>
        <fullName evidence="2">Uncharacterized protein</fullName>
    </submittedName>
</protein>
<evidence type="ECO:0000313" key="2">
    <source>
        <dbReference type="EMBL" id="EPQ02240.1"/>
    </source>
</evidence>
<evidence type="ECO:0000256" key="1">
    <source>
        <dbReference type="SAM" id="MobiDB-lite"/>
    </source>
</evidence>
<evidence type="ECO:0000313" key="3">
    <source>
        <dbReference type="Proteomes" id="UP000052978"/>
    </source>
</evidence>
<gene>
    <name evidence="2" type="ORF">D623_10005761</name>
</gene>
<feature type="region of interest" description="Disordered" evidence="1">
    <location>
        <begin position="147"/>
        <end position="171"/>
    </location>
</feature>
<feature type="compositionally biased region" description="Low complexity" evidence="1">
    <location>
        <begin position="235"/>
        <end position="254"/>
    </location>
</feature>
<feature type="region of interest" description="Disordered" evidence="1">
    <location>
        <begin position="82"/>
        <end position="124"/>
    </location>
</feature>
<dbReference type="AlphaFoldDB" id="S7MFV8"/>
<feature type="compositionally biased region" description="Gly residues" evidence="1">
    <location>
        <begin position="277"/>
        <end position="293"/>
    </location>
</feature>
<proteinExistence type="predicted"/>